<keyword evidence="9" id="KW-0066">ATP synthesis</keyword>
<evidence type="ECO:0000256" key="1">
    <source>
        <dbReference type="ARBA" id="ARBA00003456"/>
    </source>
</evidence>
<evidence type="ECO:0000256" key="3">
    <source>
        <dbReference type="ARBA" id="ARBA00007681"/>
    </source>
</evidence>
<evidence type="ECO:0000256" key="7">
    <source>
        <dbReference type="ARBA" id="ARBA00023136"/>
    </source>
</evidence>
<dbReference type="InterPro" id="IPR035968">
    <property type="entry name" value="ATP_synth_F1_ATPase_gsu"/>
</dbReference>
<dbReference type="PANTHER" id="PTHR11693:SF41">
    <property type="entry name" value="ATP SYNTHASE GAMMA CHAIN, CHLOROPLASTIC"/>
    <property type="match status" value="1"/>
</dbReference>
<keyword evidence="6" id="KW-0406">Ion transport</keyword>
<protein>
    <recommendedName>
        <fullName evidence="10">F-ATPase gamma subunit</fullName>
    </recommendedName>
</protein>
<dbReference type="PRINTS" id="PR00126">
    <property type="entry name" value="ATPASEGAMMA"/>
</dbReference>
<organism evidence="12">
    <name type="scientific">Chromera velia CCMP2878</name>
    <dbReference type="NCBI Taxonomy" id="1169474"/>
    <lineage>
        <taxon>Eukaryota</taxon>
        <taxon>Sar</taxon>
        <taxon>Alveolata</taxon>
        <taxon>Colpodellida</taxon>
        <taxon>Chromeraceae</taxon>
        <taxon>Chromera</taxon>
    </lineage>
</organism>
<evidence type="ECO:0000256" key="6">
    <source>
        <dbReference type="ARBA" id="ARBA00023065"/>
    </source>
</evidence>
<dbReference type="VEuPathDB" id="CryptoDB:Cvel_189"/>
<reference evidence="12" key="1">
    <citation type="submission" date="2014-11" db="EMBL/GenBank/DDBJ databases">
        <authorList>
            <person name="Otto D Thomas"/>
            <person name="Naeem Raeece"/>
        </authorList>
    </citation>
    <scope>NUCLEOTIDE SEQUENCE</scope>
</reference>
<dbReference type="Gene3D" id="3.40.1380.10">
    <property type="match status" value="1"/>
</dbReference>
<dbReference type="PANTHER" id="PTHR11693">
    <property type="entry name" value="ATP SYNTHASE GAMMA CHAIN"/>
    <property type="match status" value="1"/>
</dbReference>
<dbReference type="SUPFAM" id="SSF52943">
    <property type="entry name" value="ATP synthase (F1-ATPase), gamma subunit"/>
    <property type="match status" value="1"/>
</dbReference>
<dbReference type="GO" id="GO:0046933">
    <property type="term" value="F:proton-transporting ATP synthase activity, rotational mechanism"/>
    <property type="evidence" value="ECO:0007669"/>
    <property type="project" value="InterPro"/>
</dbReference>
<dbReference type="Pfam" id="PF00231">
    <property type="entry name" value="ATP-synt"/>
    <property type="match status" value="1"/>
</dbReference>
<dbReference type="PhylomeDB" id="A0A0G4F9H0"/>
<dbReference type="Gene3D" id="1.10.287.80">
    <property type="entry name" value="ATP synthase, gamma subunit, helix hairpin domain"/>
    <property type="match status" value="2"/>
</dbReference>
<gene>
    <name evidence="12" type="ORF">Cvel_189</name>
</gene>
<evidence type="ECO:0000256" key="2">
    <source>
        <dbReference type="ARBA" id="ARBA00004170"/>
    </source>
</evidence>
<evidence type="ECO:0000256" key="9">
    <source>
        <dbReference type="ARBA" id="ARBA00023310"/>
    </source>
</evidence>
<keyword evidence="5" id="KW-0375">Hydrogen ion transport</keyword>
<keyword evidence="7" id="KW-0472">Membrane</keyword>
<keyword evidence="8" id="KW-0139">CF(1)</keyword>
<evidence type="ECO:0000256" key="4">
    <source>
        <dbReference type="ARBA" id="ARBA00022448"/>
    </source>
</evidence>
<sequence>MRLGALLLAGFFGLSSTFVLNPDPCSSWSRSRALLSRPTILMGKGEMYQTRDRITSVKNIGQICGAMKASAAVKVRRAQNAAVINRPFNAGIQSLIKGLLQILRNLEEPVDSEKVPLLNVRPPKTVTVIVVGGDKGLCGSYNRDAINAGRKRISALLRRGLNVKVYAVGKRVYNSLKRSPETTNNMVGYADCTTSPTAEQAGKILSEIIEDYKNGGTDRAEIVYNGIVTLDTFRPKYRTLIPLSPQGIEAAGDEIFSLVSSGGDKIGMEKKSFGAAEAADIEGLNLLQKPITVLNDLLPVFAEGQVLRCLQEGVAAELAARVRSMGTAADNSKELAKALTRSFQKMRQALITQDVAETAAGKEAVMNQIKQQEEANNDAGGRLEKAAELFNALSFDYELPPFEIVQRESEAEQTQLDLPGAKNLAAQREAVAAEAQKVRAKNRETIKKLALQSAQ</sequence>
<dbReference type="InterPro" id="IPR000131">
    <property type="entry name" value="ATP_synth_F1_gsu"/>
</dbReference>
<keyword evidence="4" id="KW-0813">Transport</keyword>
<evidence type="ECO:0000256" key="8">
    <source>
        <dbReference type="ARBA" id="ARBA00023196"/>
    </source>
</evidence>
<evidence type="ECO:0000256" key="11">
    <source>
        <dbReference type="SAM" id="SignalP"/>
    </source>
</evidence>
<proteinExistence type="inferred from homology"/>
<evidence type="ECO:0000256" key="5">
    <source>
        <dbReference type="ARBA" id="ARBA00022781"/>
    </source>
</evidence>
<dbReference type="GO" id="GO:0045259">
    <property type="term" value="C:proton-transporting ATP synthase complex"/>
    <property type="evidence" value="ECO:0007669"/>
    <property type="project" value="UniProtKB-KW"/>
</dbReference>
<comment type="similarity">
    <text evidence="3">Belongs to the ATPase gamma chain family.</text>
</comment>
<evidence type="ECO:0000313" key="12">
    <source>
        <dbReference type="EMBL" id="CEM09499.1"/>
    </source>
</evidence>
<keyword evidence="11" id="KW-0732">Signal</keyword>
<dbReference type="AlphaFoldDB" id="A0A0G4F9H0"/>
<dbReference type="EMBL" id="CDMZ01000221">
    <property type="protein sequence ID" value="CEM09499.1"/>
    <property type="molecule type" value="Genomic_DNA"/>
</dbReference>
<accession>A0A0G4F9H0</accession>
<comment type="subcellular location">
    <subcellularLocation>
        <location evidence="2">Membrane</location>
        <topology evidence="2">Peripheral membrane protein</topology>
    </subcellularLocation>
</comment>
<evidence type="ECO:0000256" key="10">
    <source>
        <dbReference type="ARBA" id="ARBA00031066"/>
    </source>
</evidence>
<comment type="function">
    <text evidence="1">Produces ATP from ADP in the presence of a proton gradient across the membrane. The gamma chain is believed to be important in regulating ATPase activity and the flow of protons through the CF(0) complex.</text>
</comment>
<dbReference type="NCBIfam" id="TIGR01146">
    <property type="entry name" value="ATPsyn_F1gamma"/>
    <property type="match status" value="1"/>
</dbReference>
<feature type="signal peptide" evidence="11">
    <location>
        <begin position="1"/>
        <end position="17"/>
    </location>
</feature>
<name>A0A0G4F9H0_9ALVE</name>
<dbReference type="CDD" id="cd12151">
    <property type="entry name" value="F1-ATPase_gamma"/>
    <property type="match status" value="1"/>
</dbReference>
<feature type="chain" id="PRO_5005188277" description="F-ATPase gamma subunit" evidence="11">
    <location>
        <begin position="18"/>
        <end position="455"/>
    </location>
</feature>